<protein>
    <submittedName>
        <fullName evidence="2">Type II toxin-antitoxin system death-on-curing family toxin</fullName>
    </submittedName>
</protein>
<dbReference type="PROSITE" id="PS51459">
    <property type="entry name" value="FIDO"/>
    <property type="match status" value="1"/>
</dbReference>
<keyword evidence="3" id="KW-1185">Reference proteome</keyword>
<dbReference type="EMBL" id="CP029553">
    <property type="protein sequence ID" value="AWN46106.1"/>
    <property type="molecule type" value="Genomic_DNA"/>
</dbReference>
<dbReference type="AlphaFoldDB" id="A0A2U8WLA7"/>
<proteinExistence type="predicted"/>
<evidence type="ECO:0000313" key="2">
    <source>
        <dbReference type="EMBL" id="AWN46106.1"/>
    </source>
</evidence>
<dbReference type="PANTHER" id="PTHR39426:SF1">
    <property type="entry name" value="HOMOLOGY TO DEATH-ON-CURING PROTEIN OF PHAGE P1"/>
    <property type="match status" value="1"/>
</dbReference>
<dbReference type="SUPFAM" id="SSF140931">
    <property type="entry name" value="Fic-like"/>
    <property type="match status" value="1"/>
</dbReference>
<dbReference type="RefSeq" id="WP_109958458.1">
    <property type="nucleotide sequence ID" value="NZ_CP029553.1"/>
</dbReference>
<dbReference type="OrthoDB" id="9802752at2"/>
<dbReference type="Gene3D" id="1.20.120.1870">
    <property type="entry name" value="Fic/DOC protein, Fido domain"/>
    <property type="match status" value="1"/>
</dbReference>
<name>A0A2U8WLA7_9HYPH</name>
<sequence>MTIPVWVERDIVLAIHADQIAEHGGLPSLRDHALLDSALARPRQQAAYGAVDLCDLAAAYAFGVARNHPFLDGNKRVSFVIAAVFLQLNGLRVLASEPDVVATWLSIAAGEMEEVDIAAWLRARTR</sequence>
<feature type="domain" description="Fido" evidence="1">
    <location>
        <begin position="7"/>
        <end position="123"/>
    </location>
</feature>
<dbReference type="NCBIfam" id="TIGR01550">
    <property type="entry name" value="DOC_P1"/>
    <property type="match status" value="1"/>
</dbReference>
<accession>A0A2U8WLA7</accession>
<organism evidence="2 3">
    <name type="scientific">Methylobacterium terrae</name>
    <dbReference type="NCBI Taxonomy" id="2202827"/>
    <lineage>
        <taxon>Bacteria</taxon>
        <taxon>Pseudomonadati</taxon>
        <taxon>Pseudomonadota</taxon>
        <taxon>Alphaproteobacteria</taxon>
        <taxon>Hyphomicrobiales</taxon>
        <taxon>Methylobacteriaceae</taxon>
        <taxon>Methylobacterium</taxon>
    </lineage>
</organism>
<dbReference type="InterPro" id="IPR036597">
    <property type="entry name" value="Fido-like_dom_sf"/>
</dbReference>
<dbReference type="PIRSF" id="PIRSF018297">
    <property type="entry name" value="Doc"/>
    <property type="match status" value="1"/>
</dbReference>
<dbReference type="InterPro" id="IPR006440">
    <property type="entry name" value="Doc"/>
</dbReference>
<dbReference type="InterPro" id="IPR003812">
    <property type="entry name" value="Fido"/>
</dbReference>
<reference evidence="2 3" key="1">
    <citation type="submission" date="2018-05" db="EMBL/GenBank/DDBJ databases">
        <title>Complete Genome Sequence of Methylobacterium sp. 17Sr1-28.</title>
        <authorList>
            <person name="Srinivasan S."/>
        </authorList>
    </citation>
    <scope>NUCLEOTIDE SEQUENCE [LARGE SCALE GENOMIC DNA]</scope>
    <source>
        <strain evidence="2 3">17Sr1-28</strain>
    </source>
</reference>
<gene>
    <name evidence="2" type="ORF">DK419_07110</name>
</gene>
<dbReference type="PANTHER" id="PTHR39426">
    <property type="entry name" value="HOMOLOGY TO DEATH-ON-CURING PROTEIN OF PHAGE P1"/>
    <property type="match status" value="1"/>
</dbReference>
<dbReference type="Pfam" id="PF02661">
    <property type="entry name" value="Fic"/>
    <property type="match status" value="1"/>
</dbReference>
<dbReference type="KEGG" id="mtea:DK419_07110"/>
<evidence type="ECO:0000313" key="3">
    <source>
        <dbReference type="Proteomes" id="UP000245444"/>
    </source>
</evidence>
<evidence type="ECO:0000259" key="1">
    <source>
        <dbReference type="PROSITE" id="PS51459"/>
    </source>
</evidence>
<dbReference type="Proteomes" id="UP000245444">
    <property type="component" value="Chromosome"/>
</dbReference>
<dbReference type="GO" id="GO:0016301">
    <property type="term" value="F:kinase activity"/>
    <property type="evidence" value="ECO:0007669"/>
    <property type="project" value="InterPro"/>
</dbReference>
<dbReference type="InterPro" id="IPR053737">
    <property type="entry name" value="Type_II_TA_Toxin"/>
</dbReference>